<dbReference type="OrthoDB" id="685733at2"/>
<evidence type="ECO:0000313" key="2">
    <source>
        <dbReference type="Proteomes" id="UP000263900"/>
    </source>
</evidence>
<dbReference type="Proteomes" id="UP000263900">
    <property type="component" value="Chromosome"/>
</dbReference>
<protein>
    <submittedName>
        <fullName evidence="1">Uncharacterized protein</fullName>
    </submittedName>
</protein>
<dbReference type="RefSeq" id="WP_119053498.1">
    <property type="nucleotide sequence ID" value="NZ_CP032157.1"/>
</dbReference>
<name>A0A3B7N0S0_9BACT</name>
<accession>A0A3B7N0S0</accession>
<organism evidence="1 2">
    <name type="scientific">Paraflavitalea soli</name>
    <dbReference type="NCBI Taxonomy" id="2315862"/>
    <lineage>
        <taxon>Bacteria</taxon>
        <taxon>Pseudomonadati</taxon>
        <taxon>Bacteroidota</taxon>
        <taxon>Chitinophagia</taxon>
        <taxon>Chitinophagales</taxon>
        <taxon>Chitinophagaceae</taxon>
        <taxon>Paraflavitalea</taxon>
    </lineage>
</organism>
<gene>
    <name evidence="1" type="ORF">D3H65_28190</name>
</gene>
<proteinExistence type="predicted"/>
<evidence type="ECO:0000313" key="1">
    <source>
        <dbReference type="EMBL" id="AXY77625.1"/>
    </source>
</evidence>
<reference evidence="1 2" key="1">
    <citation type="submission" date="2018-09" db="EMBL/GenBank/DDBJ databases">
        <title>Genome sequencing of strain 6GH32-13.</title>
        <authorList>
            <person name="Weon H.-Y."/>
            <person name="Heo J."/>
            <person name="Kwon S.-W."/>
        </authorList>
    </citation>
    <scope>NUCLEOTIDE SEQUENCE [LARGE SCALE GENOMIC DNA]</scope>
    <source>
        <strain evidence="1 2">5GH32-13</strain>
    </source>
</reference>
<keyword evidence="2" id="KW-1185">Reference proteome</keyword>
<dbReference type="AlphaFoldDB" id="A0A3B7N0S0"/>
<dbReference type="EMBL" id="CP032157">
    <property type="protein sequence ID" value="AXY77625.1"/>
    <property type="molecule type" value="Genomic_DNA"/>
</dbReference>
<sequence>MYFKIILSYLFLAPLFGFSQIRFIDTVSIPGYFFTYRMKYDKTYTPSNGLLALHFRFIPASTLQQRTLMAHLQKDFYVEKDTVKFLSWQVPEEFGPWETAEESVKPWISKVKGIRPFYVGQKSYPCGVKNHRIIISYVNVQWLHLRMPGKVACDGFNLPLTFDCGEKAEGREYDVYLPLKLLELEQGIKLKHGIPVHPTKKQ</sequence>
<dbReference type="KEGG" id="pseg:D3H65_28190"/>